<dbReference type="AlphaFoldDB" id="A0A7C5REE3"/>
<protein>
    <submittedName>
        <fullName evidence="1">Uncharacterized protein</fullName>
    </submittedName>
</protein>
<evidence type="ECO:0000313" key="1">
    <source>
        <dbReference type="EMBL" id="HHM67756.1"/>
    </source>
</evidence>
<name>A0A7C5REE3_9DEIN</name>
<dbReference type="EMBL" id="DRXE01000130">
    <property type="protein sequence ID" value="HHM67756.1"/>
    <property type="molecule type" value="Genomic_DNA"/>
</dbReference>
<organism evidence="1">
    <name type="scientific">Thermus caliditerrae</name>
    <dbReference type="NCBI Taxonomy" id="1330700"/>
    <lineage>
        <taxon>Bacteria</taxon>
        <taxon>Thermotogati</taxon>
        <taxon>Deinococcota</taxon>
        <taxon>Deinococci</taxon>
        <taxon>Thermales</taxon>
        <taxon>Thermaceae</taxon>
        <taxon>Thermus</taxon>
    </lineage>
</organism>
<comment type="caution">
    <text evidence="1">The sequence shown here is derived from an EMBL/GenBank/DDBJ whole genome shotgun (WGS) entry which is preliminary data.</text>
</comment>
<gene>
    <name evidence="1" type="ORF">ENM28_03405</name>
</gene>
<accession>A0A7C5REE3</accession>
<proteinExistence type="predicted"/>
<sequence>MNQESLSEEQKTQNIAGDTQQKVFVDTHIDPPYVANPVLVTRISGGILNDVKLLHLLFFSGAKLPVDIQGEAHTILTNLVASVLITPGQAEFLKQVLEEYLKDAGHTKPSED</sequence>
<reference evidence="1" key="1">
    <citation type="journal article" date="2020" name="mSystems">
        <title>Genome- and Community-Level Interaction Insights into Carbon Utilization and Element Cycling Functions of Hydrothermarchaeota in Hydrothermal Sediment.</title>
        <authorList>
            <person name="Zhou Z."/>
            <person name="Liu Y."/>
            <person name="Xu W."/>
            <person name="Pan J."/>
            <person name="Luo Z.H."/>
            <person name="Li M."/>
        </authorList>
    </citation>
    <scope>NUCLEOTIDE SEQUENCE [LARGE SCALE GENOMIC DNA]</scope>
    <source>
        <strain evidence="1">SpSt-1071</strain>
    </source>
</reference>